<dbReference type="Proteomes" id="UP000002866">
    <property type="component" value="Chromosome 3"/>
</dbReference>
<dbReference type="OrthoDB" id="6500128at2759"/>
<feature type="transmembrane region" description="Helical" evidence="9">
    <location>
        <begin position="326"/>
        <end position="348"/>
    </location>
</feature>
<dbReference type="InParanoid" id="I2H231"/>
<dbReference type="Pfam" id="PF00005">
    <property type="entry name" value="ABC_tran"/>
    <property type="match status" value="2"/>
</dbReference>
<comment type="subcellular location">
    <subcellularLocation>
        <location evidence="1">Membrane</location>
        <topology evidence="1">Multi-pass membrane protein</topology>
    </subcellularLocation>
</comment>
<organism evidence="12 13">
    <name type="scientific">Henningerozyma blattae (strain ATCC 34711 / CBS 6284 / DSM 70876 / NBRC 10599 / NRRL Y-10934 / UCD 77-7)</name>
    <name type="common">Yeast</name>
    <name type="synonym">Tetrapisispora blattae</name>
    <dbReference type="NCBI Taxonomy" id="1071380"/>
    <lineage>
        <taxon>Eukaryota</taxon>
        <taxon>Fungi</taxon>
        <taxon>Dikarya</taxon>
        <taxon>Ascomycota</taxon>
        <taxon>Saccharomycotina</taxon>
        <taxon>Saccharomycetes</taxon>
        <taxon>Saccharomycetales</taxon>
        <taxon>Saccharomycetaceae</taxon>
        <taxon>Henningerozyma</taxon>
    </lineage>
</organism>
<evidence type="ECO:0000256" key="7">
    <source>
        <dbReference type="ARBA" id="ARBA00022989"/>
    </source>
</evidence>
<dbReference type="FunFam" id="1.20.1560.10:FF:000010">
    <property type="entry name" value="Multidrug resistance-associated ABC transporter"/>
    <property type="match status" value="1"/>
</dbReference>
<keyword evidence="6" id="KW-0067">ATP-binding</keyword>
<evidence type="ECO:0000313" key="13">
    <source>
        <dbReference type="Proteomes" id="UP000002866"/>
    </source>
</evidence>
<keyword evidence="3" id="KW-0813">Transport</keyword>
<feature type="transmembrane region" description="Helical" evidence="9">
    <location>
        <begin position="221"/>
        <end position="242"/>
    </location>
</feature>
<feature type="transmembrane region" description="Helical" evidence="9">
    <location>
        <begin position="1048"/>
        <end position="1069"/>
    </location>
</feature>
<dbReference type="InterPro" id="IPR027417">
    <property type="entry name" value="P-loop_NTPase"/>
</dbReference>
<dbReference type="PROSITE" id="PS50929">
    <property type="entry name" value="ABC_TM1F"/>
    <property type="match status" value="2"/>
</dbReference>
<dbReference type="FunFam" id="3.40.50.300:FF:000838">
    <property type="entry name" value="ABC multidrug transporter (Eurofung)"/>
    <property type="match status" value="1"/>
</dbReference>
<feature type="transmembrane region" description="Helical" evidence="9">
    <location>
        <begin position="304"/>
        <end position="320"/>
    </location>
</feature>
<evidence type="ECO:0000256" key="2">
    <source>
        <dbReference type="ARBA" id="ARBA00009726"/>
    </source>
</evidence>
<feature type="transmembrane region" description="Helical" evidence="9">
    <location>
        <begin position="1023"/>
        <end position="1042"/>
    </location>
</feature>
<evidence type="ECO:0000256" key="6">
    <source>
        <dbReference type="ARBA" id="ARBA00022840"/>
    </source>
</evidence>
<evidence type="ECO:0000256" key="3">
    <source>
        <dbReference type="ARBA" id="ARBA00022448"/>
    </source>
</evidence>
<name>I2H231_HENB6</name>
<dbReference type="EMBL" id="HE806318">
    <property type="protein sequence ID" value="CCH60433.1"/>
    <property type="molecule type" value="Genomic_DNA"/>
</dbReference>
<dbReference type="GO" id="GO:0005886">
    <property type="term" value="C:plasma membrane"/>
    <property type="evidence" value="ECO:0007669"/>
    <property type="project" value="TreeGrafter"/>
</dbReference>
<dbReference type="InterPro" id="IPR017871">
    <property type="entry name" value="ABC_transporter-like_CS"/>
</dbReference>
<dbReference type="SUPFAM" id="SSF52540">
    <property type="entry name" value="P-loop containing nucleoside triphosphate hydrolases"/>
    <property type="match status" value="2"/>
</dbReference>
<evidence type="ECO:0000256" key="9">
    <source>
        <dbReference type="SAM" id="Phobius"/>
    </source>
</evidence>
<feature type="transmembrane region" description="Helical" evidence="9">
    <location>
        <begin position="180"/>
        <end position="201"/>
    </location>
</feature>
<dbReference type="GO" id="GO:0016887">
    <property type="term" value="F:ATP hydrolysis activity"/>
    <property type="evidence" value="ECO:0007669"/>
    <property type="project" value="InterPro"/>
</dbReference>
<feature type="domain" description="ABC transporter" evidence="10">
    <location>
        <begin position="1117"/>
        <end position="1368"/>
    </location>
</feature>
<dbReference type="CDD" id="cd18597">
    <property type="entry name" value="ABC_6TM_YOR1_D1_like"/>
    <property type="match status" value="1"/>
</dbReference>
<feature type="transmembrane region" description="Helical" evidence="9">
    <location>
        <begin position="805"/>
        <end position="826"/>
    </location>
</feature>
<dbReference type="CDD" id="cd03250">
    <property type="entry name" value="ABCC_MRP_domain1"/>
    <property type="match status" value="1"/>
</dbReference>
<dbReference type="Gene3D" id="3.40.50.300">
    <property type="entry name" value="P-loop containing nucleotide triphosphate hydrolases"/>
    <property type="match status" value="2"/>
</dbReference>
<evidence type="ECO:0000256" key="8">
    <source>
        <dbReference type="ARBA" id="ARBA00023136"/>
    </source>
</evidence>
<dbReference type="eggNOG" id="KOG0054">
    <property type="taxonomic scope" value="Eukaryota"/>
</dbReference>
<evidence type="ECO:0000259" key="10">
    <source>
        <dbReference type="PROSITE" id="PS50893"/>
    </source>
</evidence>
<dbReference type="PANTHER" id="PTHR24223">
    <property type="entry name" value="ATP-BINDING CASSETTE SUB-FAMILY C"/>
    <property type="match status" value="1"/>
</dbReference>
<feature type="domain" description="ABC transporter" evidence="10">
    <location>
        <begin position="506"/>
        <end position="737"/>
    </location>
</feature>
<dbReference type="SMART" id="SM00382">
    <property type="entry name" value="AAA"/>
    <property type="match status" value="2"/>
</dbReference>
<feature type="domain" description="ABC transmembrane type-1" evidence="11">
    <location>
        <begin position="805"/>
        <end position="1081"/>
    </location>
</feature>
<dbReference type="CDD" id="cd03244">
    <property type="entry name" value="ABCC_MRP_domain2"/>
    <property type="match status" value="1"/>
</dbReference>
<dbReference type="GeneID" id="14495413"/>
<keyword evidence="8 9" id="KW-0472">Membrane</keyword>
<dbReference type="CDD" id="cd18606">
    <property type="entry name" value="ABC_6TM_YOR1_D2_like"/>
    <property type="match status" value="1"/>
</dbReference>
<dbReference type="STRING" id="1071380.I2H231"/>
<keyword evidence="13" id="KW-1185">Reference proteome</keyword>
<dbReference type="PROSITE" id="PS00211">
    <property type="entry name" value="ABC_TRANSPORTER_1"/>
    <property type="match status" value="2"/>
</dbReference>
<evidence type="ECO:0000256" key="5">
    <source>
        <dbReference type="ARBA" id="ARBA00022741"/>
    </source>
</evidence>
<dbReference type="GO" id="GO:0005524">
    <property type="term" value="F:ATP binding"/>
    <property type="evidence" value="ECO:0007669"/>
    <property type="project" value="UniProtKB-KW"/>
</dbReference>
<dbReference type="InterPro" id="IPR036640">
    <property type="entry name" value="ABC1_TM_sf"/>
</dbReference>
<evidence type="ECO:0000256" key="4">
    <source>
        <dbReference type="ARBA" id="ARBA00022692"/>
    </source>
</evidence>
<dbReference type="FunFam" id="3.40.50.300:FF:001750">
    <property type="entry name" value="ATP-binding cassette transporter"/>
    <property type="match status" value="1"/>
</dbReference>
<protein>
    <recommendedName>
        <fullName evidence="14">Oligomycin resistance ATP-dependent permease YOR1</fullName>
    </recommendedName>
</protein>
<dbReference type="PROSITE" id="PS50893">
    <property type="entry name" value="ABC_TRANSPORTER_2"/>
    <property type="match status" value="2"/>
</dbReference>
<dbReference type="InterPro" id="IPR050173">
    <property type="entry name" value="ABC_transporter_C-like"/>
</dbReference>
<gene>
    <name evidence="12" type="primary">TBLA0C06400</name>
    <name evidence="12" type="ORF">TBLA_0C06400</name>
</gene>
<dbReference type="GO" id="GO:0008559">
    <property type="term" value="F:ABC-type xenobiotic transporter activity"/>
    <property type="evidence" value="ECO:0007669"/>
    <property type="project" value="TreeGrafter"/>
</dbReference>
<dbReference type="RefSeq" id="XP_004179952.1">
    <property type="nucleotide sequence ID" value="XM_004179904.1"/>
</dbReference>
<dbReference type="HOGENOM" id="CLU_000604_27_1_1"/>
<dbReference type="InterPro" id="IPR003439">
    <property type="entry name" value="ABC_transporter-like_ATP-bd"/>
</dbReference>
<dbReference type="SUPFAM" id="SSF90123">
    <property type="entry name" value="ABC transporter transmembrane region"/>
    <property type="match status" value="2"/>
</dbReference>
<keyword evidence="5" id="KW-0547">Nucleotide-binding</keyword>
<evidence type="ECO:0008006" key="14">
    <source>
        <dbReference type="Google" id="ProtNLM"/>
    </source>
</evidence>
<dbReference type="InterPro" id="IPR011527">
    <property type="entry name" value="ABC1_TM_dom"/>
</dbReference>
<comment type="similarity">
    <text evidence="2">Belongs to the ABC transporter superfamily. ABCC family. Conjugate transporter (TC 3.A.1.208) subfamily.</text>
</comment>
<sequence length="1377" mass="156311">MEDKLQASITSTTVDSKSSFELQDNISNFSNKLDRSRPETFLNSDDIEKLTQSTVYPQKRLFYFLHSREIPSLPQNIDERTIYPIERANIVSKLFFWWVWPILTTGYKRTIQPNDLYITNKSMSSETIYERFQTYWNKAIEKSKNEFLKKNPDATEEEIKEGVKLKRFTLLITLVKTFKWNCFFSVVFVILGNAAPAFNPWLTKNLTNFVEQRGYDTSMKVNAGIGYCIGSTLLLTWLAFFFNHSYYLSQITGIQVRSVLLKAILNKTTKLSTDSQKKFTNGKINTFATVDVNRIEYSVCFQQFMFAYPVIIGICLGLLIKNLGGIAMSGVGLFFVTIIVVIFLFGIVMKMRLNINQVTDQRVSILREVLNNIKMVKLYCWEQAYEKSIKKIRSLETSKLTRMEILKNVIFSVTFSLPNICSLMTFLALFKIHGGLKNAATIFSSLSLFKILSLLSFYIPLSLGTAIDIVTSLDRFQEFLEAEESKETRIIRETNSEIYGDNTVAIKASHCSFRWDTEEKDNNEEKEFSGFHDLNFEIMKGELIIIVGPIGSGKTSLLNAICGLMPQYGNEGELEVDGSLVSCGYPWIQNTTVRDNILFGSKYDESKFKRVIRMCSLEEDLEKLSAYDMTEIGERGVTLSGGQKSRINLARSLYKEKDIYLFDDILSAVDSRVGQSIMKECLMEGLKNKTRVLATHQLSLIGKADQLIVLGNDGKFDMGRYEDLIKTNETLINLMQYAKLQEEIQEKEEVIKDKNEKTETTISENLEPSQLTTKEERAYNNITWWVYWEYIKAGTGKWWFINTPLYLIFVISTTFCSLFSSVWLSYWSEMKFAHRTTSFYMGMYSFFVFGSIVFLTGQFSLLCYIGLRASKSLNLQAVNRVIHSPMWFMESTPMGRIMNRFTKDTESLDNQILDNLRFVVYQACTIVGISVLCIIYLPWFAIAIPGLGLILFVACSHYQSSAREIKRLEAVQRSFIYNHLNDVLGGVDTIRAYGAEERFSYKLDYLIDKTNEASYLYTAVQRWINIVINLVGISFTLIVSLLCVTKVFNLSGASTGVVLSYVLLIPDLLNNTLTMVTQTENDMNSVERLVTYATELPQEASHGEEVPSKTWPENGEIKFENVRYTHRDGLPAVLDKFTLKIAAGERVGICGRTGAGKSTVLGALYRLREVESGRVMIDDVDVSKLNLTALRSRLAIIPQDPVLFQGSVRHNLDPFGEYDDDVLKNALMRCTVGKFNKTGNESTEGIDTDADNGLVGKFRLDQDVEENGCNFSVGERQVLALARALIRNSSILVLDEATAAVDAATDAHVQRLVAEAFKGRTVLCVAHRLDTILNYDRILVLENGKIIGLDTPKSLLDNNPVFHSMCKRAGITSDNFF</sequence>
<accession>I2H231</accession>
<dbReference type="PANTHER" id="PTHR24223:SF456">
    <property type="entry name" value="MULTIDRUG RESISTANCE-ASSOCIATED PROTEIN LETHAL(2)03659"/>
    <property type="match status" value="1"/>
</dbReference>
<dbReference type="OMA" id="EGHNISR"/>
<reference evidence="12 13" key="1">
    <citation type="journal article" date="2011" name="Proc. Natl. Acad. Sci. U.S.A.">
        <title>Evolutionary erosion of yeast sex chromosomes by mating-type switching accidents.</title>
        <authorList>
            <person name="Gordon J.L."/>
            <person name="Armisen D."/>
            <person name="Proux-Wera E."/>
            <person name="Oheigeartaigh S.S."/>
            <person name="Byrne K.P."/>
            <person name="Wolfe K.H."/>
        </authorList>
    </citation>
    <scope>NUCLEOTIDE SEQUENCE [LARGE SCALE GENOMIC DNA]</scope>
    <source>
        <strain evidence="13">ATCC 34711 / CBS 6284 / DSM 70876 / NBRC 10599 / NRRL Y-10934 / UCD 77-7</strain>
    </source>
</reference>
<keyword evidence="7 9" id="KW-1133">Transmembrane helix</keyword>
<dbReference type="InterPro" id="IPR003593">
    <property type="entry name" value="AAA+_ATPase"/>
</dbReference>
<evidence type="ECO:0000259" key="11">
    <source>
        <dbReference type="PROSITE" id="PS50929"/>
    </source>
</evidence>
<feature type="domain" description="ABC transmembrane type-1" evidence="11">
    <location>
        <begin position="183"/>
        <end position="449"/>
    </location>
</feature>
<feature type="transmembrane region" description="Helical" evidence="9">
    <location>
        <begin position="442"/>
        <end position="461"/>
    </location>
</feature>
<proteinExistence type="inferred from homology"/>
<dbReference type="KEGG" id="tbl:TBLA_0C06400"/>
<evidence type="ECO:0000256" key="1">
    <source>
        <dbReference type="ARBA" id="ARBA00004141"/>
    </source>
</evidence>
<dbReference type="Gene3D" id="1.20.1560.10">
    <property type="entry name" value="ABC transporter type 1, transmembrane domain"/>
    <property type="match status" value="2"/>
</dbReference>
<evidence type="ECO:0000313" key="12">
    <source>
        <dbReference type="EMBL" id="CCH60433.1"/>
    </source>
</evidence>
<feature type="transmembrane region" description="Helical" evidence="9">
    <location>
        <begin position="846"/>
        <end position="867"/>
    </location>
</feature>
<feature type="transmembrane region" description="Helical" evidence="9">
    <location>
        <begin position="409"/>
        <end position="430"/>
    </location>
</feature>
<dbReference type="Pfam" id="PF00664">
    <property type="entry name" value="ABC_membrane"/>
    <property type="match status" value="2"/>
</dbReference>
<keyword evidence="4 9" id="KW-0812">Transmembrane</keyword>